<accession>A0A9K3LAL2</accession>
<organism evidence="8 9">
    <name type="scientific">Nitzschia inconspicua</name>
    <dbReference type="NCBI Taxonomy" id="303405"/>
    <lineage>
        <taxon>Eukaryota</taxon>
        <taxon>Sar</taxon>
        <taxon>Stramenopiles</taxon>
        <taxon>Ochrophyta</taxon>
        <taxon>Bacillariophyta</taxon>
        <taxon>Bacillariophyceae</taxon>
        <taxon>Bacillariophycidae</taxon>
        <taxon>Bacillariales</taxon>
        <taxon>Bacillariaceae</taxon>
        <taxon>Nitzschia</taxon>
    </lineage>
</organism>
<dbReference type="PANTHER" id="PTHR23504">
    <property type="entry name" value="MAJOR FACILITATOR SUPERFAMILY DOMAIN-CONTAINING PROTEIN 10"/>
    <property type="match status" value="1"/>
</dbReference>
<comment type="subcellular location">
    <subcellularLocation>
        <location evidence="1">Membrane</location>
        <topology evidence="1">Multi-pass membrane protein</topology>
    </subcellularLocation>
</comment>
<reference evidence="8" key="2">
    <citation type="submission" date="2021-04" db="EMBL/GenBank/DDBJ databases">
        <authorList>
            <person name="Podell S."/>
        </authorList>
    </citation>
    <scope>NUCLEOTIDE SEQUENCE</scope>
    <source>
        <strain evidence="8">Hildebrandi</strain>
    </source>
</reference>
<evidence type="ECO:0000256" key="6">
    <source>
        <dbReference type="SAM" id="Phobius"/>
    </source>
</evidence>
<evidence type="ECO:0000256" key="1">
    <source>
        <dbReference type="ARBA" id="ARBA00004141"/>
    </source>
</evidence>
<dbReference type="InterPro" id="IPR011701">
    <property type="entry name" value="MFS"/>
</dbReference>
<feature type="transmembrane region" description="Helical" evidence="6">
    <location>
        <begin position="69"/>
        <end position="86"/>
    </location>
</feature>
<proteinExistence type="predicted"/>
<dbReference type="InterPro" id="IPR006571">
    <property type="entry name" value="TLDc_dom"/>
</dbReference>
<feature type="transmembrane region" description="Helical" evidence="6">
    <location>
        <begin position="486"/>
        <end position="504"/>
    </location>
</feature>
<evidence type="ECO:0000313" key="8">
    <source>
        <dbReference type="EMBL" id="KAG7358835.1"/>
    </source>
</evidence>
<gene>
    <name evidence="8" type="ORF">IV203_015424</name>
</gene>
<evidence type="ECO:0000256" key="4">
    <source>
        <dbReference type="ARBA" id="ARBA00022989"/>
    </source>
</evidence>
<evidence type="ECO:0000259" key="7">
    <source>
        <dbReference type="PROSITE" id="PS51886"/>
    </source>
</evidence>
<keyword evidence="4 6" id="KW-1133">Transmembrane helix</keyword>
<evidence type="ECO:0000256" key="2">
    <source>
        <dbReference type="ARBA" id="ARBA00022448"/>
    </source>
</evidence>
<dbReference type="Pfam" id="PF07534">
    <property type="entry name" value="TLD"/>
    <property type="match status" value="1"/>
</dbReference>
<feature type="transmembrane region" description="Helical" evidence="6">
    <location>
        <begin position="27"/>
        <end position="49"/>
    </location>
</feature>
<dbReference type="GO" id="GO:0016020">
    <property type="term" value="C:membrane"/>
    <property type="evidence" value="ECO:0007669"/>
    <property type="project" value="UniProtKB-SubCell"/>
</dbReference>
<evidence type="ECO:0000256" key="3">
    <source>
        <dbReference type="ARBA" id="ARBA00022692"/>
    </source>
</evidence>
<keyword evidence="3 6" id="KW-0812">Transmembrane</keyword>
<feature type="transmembrane region" description="Helical" evidence="6">
    <location>
        <begin position="223"/>
        <end position="247"/>
    </location>
</feature>
<sequence>MPPSLGWRRCLLFPEHLPEVLRSPGDLSLALAAITHTYLLFHCYPYMGYMAVELLYPVFKTTPITVDSAGWFAGLLGTAFSAGRYVSFIPWKRLRHNSNISVKKTLMLSLLLSAICSLWFGLSTSYMGALVARFCLGLSNTLSGCIKRIAVDRATEALKMHQKSKEEDEDNHAGHRKVEMAPSLVLSVMSWGSALGPIVGGLLSNPGAYDEDTFLPDSIENKYPFFLPNFIGSILCLVSFIGVAAFIPNETRHETKFDTIGKLPSSTKGEQQTLLPLKIISNEVKWKERDQVRAQLLKSNIFRLHFLAYWSFSFVVVCVDEAFALFLIGRQSGPGLSPTEIGLILFAAGLLTSFSQATSLEKILIWHDRDVVSGYYPGLRTAALLANVPSVLIPCMLLFDGGTYYEIANAAIQVDGDQILDSQTQDTTKDLPGKITPSSFVFLVLLMAVMRKFSSTYFSMIGIATGRVVPTSHRDEASRIMTHGALMARSLAPMVAGALVSFFMSPPGNTKDAFRLWTVIGLGFGLGTAFVTSQLGPAHHHPAREWSNRRKRYLNNRQRWQMHTRLWEVHYDDGSNTVASKWRKLARKVIVVNRVIAALKREEKGGPDFKSTCTGGFENSGGTLSMRTTWSDHVFKPGIDLEKAKFLILGTSKTDQVCSPYVLNPPLMESLQTHLPWSCSDQNFWLRYSLSRDGDSTTVMEMKIWMAKNTILAIETLEGDVFGCFMANKWQKTGRYELCSESFLWRLKHKRLVPSELDENALQDDETLDEIYRREGEIEVYPWTGANDECQIFSDTRIGAGGGGDGFGFMIVDGLWRGSSSPCSTYDNPCLVSSSDGTFEVANLEVWAMTPFLLVEDAERSEASRQFISETMDPNSVTSTWAKYI</sequence>
<reference evidence="8" key="1">
    <citation type="journal article" date="2021" name="Sci. Rep.">
        <title>Diploid genomic architecture of Nitzschia inconspicua, an elite biomass production diatom.</title>
        <authorList>
            <person name="Oliver A."/>
            <person name="Podell S."/>
            <person name="Pinowska A."/>
            <person name="Traller J.C."/>
            <person name="Smith S.R."/>
            <person name="McClure R."/>
            <person name="Beliaev A."/>
            <person name="Bohutskyi P."/>
            <person name="Hill E.A."/>
            <person name="Rabines A."/>
            <person name="Zheng H."/>
            <person name="Allen L.Z."/>
            <person name="Kuo A."/>
            <person name="Grigoriev I.V."/>
            <person name="Allen A.E."/>
            <person name="Hazlebeck D."/>
            <person name="Allen E.E."/>
        </authorList>
    </citation>
    <scope>NUCLEOTIDE SEQUENCE</scope>
    <source>
        <strain evidence="8">Hildebrandi</strain>
    </source>
</reference>
<dbReference type="EMBL" id="JAGRRH010000014">
    <property type="protein sequence ID" value="KAG7358835.1"/>
    <property type="molecule type" value="Genomic_DNA"/>
</dbReference>
<dbReference type="PROSITE" id="PS51886">
    <property type="entry name" value="TLDC"/>
    <property type="match status" value="1"/>
</dbReference>
<evidence type="ECO:0000256" key="5">
    <source>
        <dbReference type="ARBA" id="ARBA00023136"/>
    </source>
</evidence>
<name>A0A9K3LAL2_9STRA</name>
<dbReference type="Proteomes" id="UP000693970">
    <property type="component" value="Unassembled WGS sequence"/>
</dbReference>
<feature type="domain" description="TLDc" evidence="7">
    <location>
        <begin position="661"/>
        <end position="850"/>
    </location>
</feature>
<comment type="caution">
    <text evidence="8">The sequence shown here is derived from an EMBL/GenBank/DDBJ whole genome shotgun (WGS) entry which is preliminary data.</text>
</comment>
<dbReference type="OrthoDB" id="26679at2759"/>
<keyword evidence="2" id="KW-0813">Transport</keyword>
<dbReference type="GO" id="GO:0022857">
    <property type="term" value="F:transmembrane transporter activity"/>
    <property type="evidence" value="ECO:0007669"/>
    <property type="project" value="InterPro"/>
</dbReference>
<dbReference type="Pfam" id="PF07690">
    <property type="entry name" value="MFS_1"/>
    <property type="match status" value="1"/>
</dbReference>
<dbReference type="SMART" id="SM00584">
    <property type="entry name" value="TLDc"/>
    <property type="match status" value="1"/>
</dbReference>
<dbReference type="AlphaFoldDB" id="A0A9K3LAL2"/>
<feature type="transmembrane region" description="Helical" evidence="6">
    <location>
        <begin position="106"/>
        <end position="124"/>
    </location>
</feature>
<keyword evidence="5 6" id="KW-0472">Membrane</keyword>
<protein>
    <submittedName>
        <fullName evidence="8">TLD domain containing protein</fullName>
    </submittedName>
</protein>
<feature type="transmembrane region" description="Helical" evidence="6">
    <location>
        <begin position="440"/>
        <end position="465"/>
    </location>
</feature>
<dbReference type="PANTHER" id="PTHR23504:SF15">
    <property type="entry name" value="MAJOR FACILITATOR SUPERFAMILY (MFS) PROFILE DOMAIN-CONTAINING PROTEIN"/>
    <property type="match status" value="1"/>
</dbReference>
<feature type="transmembrane region" description="Helical" evidence="6">
    <location>
        <begin position="306"/>
        <end position="329"/>
    </location>
</feature>
<keyword evidence="9" id="KW-1185">Reference proteome</keyword>
<feature type="transmembrane region" description="Helical" evidence="6">
    <location>
        <begin position="516"/>
        <end position="536"/>
    </location>
</feature>
<feature type="transmembrane region" description="Helical" evidence="6">
    <location>
        <begin position="341"/>
        <end position="360"/>
    </location>
</feature>
<evidence type="ECO:0000313" key="9">
    <source>
        <dbReference type="Proteomes" id="UP000693970"/>
    </source>
</evidence>